<sequence>MLYYSLVCVCCLCRWFCFFLSFFPFCWSHCFFLCSHFYSPVYLYVAFFYFPGPTFLLLPSVCICLIVELHQSLGRQFLVKKISTICLNSVCHVVITGVSCSFSYVHRFRL</sequence>
<reference evidence="2" key="1">
    <citation type="submission" date="2021-05" db="EMBL/GenBank/DDBJ databases">
        <authorList>
            <person name="Alioto T."/>
            <person name="Alioto T."/>
            <person name="Gomez Garrido J."/>
        </authorList>
    </citation>
    <scope>NUCLEOTIDE SEQUENCE</scope>
</reference>
<keyword evidence="1" id="KW-0472">Membrane</keyword>
<evidence type="ECO:0000313" key="2">
    <source>
        <dbReference type="EMBL" id="CAG6774352.1"/>
    </source>
</evidence>
<evidence type="ECO:0000256" key="1">
    <source>
        <dbReference type="SAM" id="Phobius"/>
    </source>
</evidence>
<keyword evidence="1" id="KW-1133">Transmembrane helix</keyword>
<feature type="transmembrane region" description="Helical" evidence="1">
    <location>
        <begin position="44"/>
        <end position="70"/>
    </location>
</feature>
<proteinExistence type="predicted"/>
<keyword evidence="1" id="KW-0812">Transmembrane</keyword>
<dbReference type="EMBL" id="HBUF01594562">
    <property type="protein sequence ID" value="CAG6774351.1"/>
    <property type="molecule type" value="Transcribed_RNA"/>
</dbReference>
<protein>
    <submittedName>
        <fullName evidence="2">Uncharacterized protein</fullName>
    </submittedName>
</protein>
<accession>A0A8D9B0X5</accession>
<dbReference type="EMBL" id="HBUF01594563">
    <property type="protein sequence ID" value="CAG6774352.1"/>
    <property type="molecule type" value="Transcribed_RNA"/>
</dbReference>
<dbReference type="AlphaFoldDB" id="A0A8D9B0X5"/>
<name>A0A8D9B0X5_9HEMI</name>
<organism evidence="2">
    <name type="scientific">Cacopsylla melanoneura</name>
    <dbReference type="NCBI Taxonomy" id="428564"/>
    <lineage>
        <taxon>Eukaryota</taxon>
        <taxon>Metazoa</taxon>
        <taxon>Ecdysozoa</taxon>
        <taxon>Arthropoda</taxon>
        <taxon>Hexapoda</taxon>
        <taxon>Insecta</taxon>
        <taxon>Pterygota</taxon>
        <taxon>Neoptera</taxon>
        <taxon>Paraneoptera</taxon>
        <taxon>Hemiptera</taxon>
        <taxon>Sternorrhyncha</taxon>
        <taxon>Psylloidea</taxon>
        <taxon>Psyllidae</taxon>
        <taxon>Psyllinae</taxon>
        <taxon>Cacopsylla</taxon>
    </lineage>
</organism>
<feature type="transmembrane region" description="Helical" evidence="1">
    <location>
        <begin position="82"/>
        <end position="105"/>
    </location>
</feature>